<proteinExistence type="predicted"/>
<dbReference type="Pfam" id="PF21731">
    <property type="entry name" value="TARSH_C"/>
    <property type="match status" value="1"/>
</dbReference>
<reference evidence="2 3" key="1">
    <citation type="submission" date="2021-06" db="EMBL/GenBank/DDBJ databases">
        <authorList>
            <person name="Palmer J.M."/>
        </authorList>
    </citation>
    <scope>NUCLEOTIDE SEQUENCE [LARGE SCALE GENOMIC DNA]</scope>
    <source>
        <strain evidence="2 3">GA_2019</strain>
        <tissue evidence="2">Muscle</tissue>
    </source>
</reference>
<protein>
    <recommendedName>
        <fullName evidence="1">Target of Nesh-SH3/FNDC1 C-terminal domain-containing protein</fullName>
    </recommendedName>
</protein>
<dbReference type="EMBL" id="JAHRIO010060183">
    <property type="protein sequence ID" value="MEQ2177564.1"/>
    <property type="molecule type" value="Genomic_DNA"/>
</dbReference>
<dbReference type="Proteomes" id="UP001476798">
    <property type="component" value="Unassembled WGS sequence"/>
</dbReference>
<dbReference type="InterPro" id="IPR049109">
    <property type="entry name" value="TARSH/FNDC1_C"/>
</dbReference>
<keyword evidence="3" id="KW-1185">Reference proteome</keyword>
<feature type="domain" description="Target of Nesh-SH3/FNDC1 C-terminal" evidence="1">
    <location>
        <begin position="47"/>
        <end position="96"/>
    </location>
</feature>
<evidence type="ECO:0000259" key="1">
    <source>
        <dbReference type="Pfam" id="PF21731"/>
    </source>
</evidence>
<dbReference type="PANTHER" id="PTHR23197:SF10">
    <property type="entry name" value="TARGET OF NESH-SH3"/>
    <property type="match status" value="1"/>
</dbReference>
<comment type="caution">
    <text evidence="2">The sequence shown here is derived from an EMBL/GenBank/DDBJ whole genome shotgun (WGS) entry which is preliminary data.</text>
</comment>
<evidence type="ECO:0000313" key="3">
    <source>
        <dbReference type="Proteomes" id="UP001476798"/>
    </source>
</evidence>
<sequence length="130" mass="15018">MSCSVWTNQYPLLPIAPHVVYQTGKKPDEPCSITTSLNYFPEDEPGEFPFKTDSYSDCHGKQYVKRTWYRKFVGVQLCNSLRYKIYLSDSLNGFFRALRQEPVHFGPIGGHSHINYASWYECGTPIPGKW</sequence>
<dbReference type="PANTHER" id="PTHR23197">
    <property type="entry name" value="TARSH-RELATED FIBRONECTIN DOMAIN-CONTAINING"/>
    <property type="match status" value="1"/>
</dbReference>
<accession>A0ABV0P1H7</accession>
<name>A0ABV0P1H7_9TELE</name>
<organism evidence="2 3">
    <name type="scientific">Goodea atripinnis</name>
    <dbReference type="NCBI Taxonomy" id="208336"/>
    <lineage>
        <taxon>Eukaryota</taxon>
        <taxon>Metazoa</taxon>
        <taxon>Chordata</taxon>
        <taxon>Craniata</taxon>
        <taxon>Vertebrata</taxon>
        <taxon>Euteleostomi</taxon>
        <taxon>Actinopterygii</taxon>
        <taxon>Neopterygii</taxon>
        <taxon>Teleostei</taxon>
        <taxon>Neoteleostei</taxon>
        <taxon>Acanthomorphata</taxon>
        <taxon>Ovalentaria</taxon>
        <taxon>Atherinomorphae</taxon>
        <taxon>Cyprinodontiformes</taxon>
        <taxon>Goodeidae</taxon>
        <taxon>Goodea</taxon>
    </lineage>
</organism>
<gene>
    <name evidence="2" type="ORF">GOODEAATRI_004887</name>
</gene>
<evidence type="ECO:0000313" key="2">
    <source>
        <dbReference type="EMBL" id="MEQ2177564.1"/>
    </source>
</evidence>